<protein>
    <submittedName>
        <fullName evidence="5">NUDIX domain-containing protein</fullName>
    </submittedName>
</protein>
<evidence type="ECO:0000256" key="1">
    <source>
        <dbReference type="ARBA" id="ARBA00001946"/>
    </source>
</evidence>
<evidence type="ECO:0000313" key="6">
    <source>
        <dbReference type="Proteomes" id="UP000481417"/>
    </source>
</evidence>
<reference evidence="5 6" key="1">
    <citation type="submission" date="2019-11" db="EMBL/GenBank/DDBJ databases">
        <authorList>
            <person name="Lang L."/>
        </authorList>
    </citation>
    <scope>NUCLEOTIDE SEQUENCE [LARGE SCALE GENOMIC DNA]</scope>
    <source>
        <strain evidence="5 6">YIM 132242</strain>
    </source>
</reference>
<dbReference type="InterPro" id="IPR020476">
    <property type="entry name" value="Nudix_hydrolase"/>
</dbReference>
<dbReference type="PRINTS" id="PR00502">
    <property type="entry name" value="NUDIXFAMILY"/>
</dbReference>
<gene>
    <name evidence="5" type="ORF">GIY56_09365</name>
</gene>
<proteinExistence type="inferred from homology"/>
<keyword evidence="6" id="KW-1185">Reference proteome</keyword>
<sequence>MRGSRWPKAARAPGKEEAAFHGAKLVLTHGGRLLACLRDDKPGLPFPAHWDLPGGGREGGESPVECALRELHEEFGLALPVSRLTGRSFASRQHPGWRSWLFTGHLTAAEIAAIRLGDEGQAWRMMPLAEFAAHPRAVPHFRDLVAGIIAAPPPRAPAGAARRP</sequence>
<dbReference type="AlphaFoldDB" id="A0A6L6HMV8"/>
<evidence type="ECO:0000313" key="5">
    <source>
        <dbReference type="EMBL" id="MTE00496.1"/>
    </source>
</evidence>
<dbReference type="SUPFAM" id="SSF55811">
    <property type="entry name" value="Nudix"/>
    <property type="match status" value="1"/>
</dbReference>
<dbReference type="InterPro" id="IPR015797">
    <property type="entry name" value="NUDIX_hydrolase-like_dom_sf"/>
</dbReference>
<dbReference type="GO" id="GO:0016787">
    <property type="term" value="F:hydrolase activity"/>
    <property type="evidence" value="ECO:0007669"/>
    <property type="project" value="UniProtKB-KW"/>
</dbReference>
<dbReference type="Proteomes" id="UP000481417">
    <property type="component" value="Unassembled WGS sequence"/>
</dbReference>
<dbReference type="EMBL" id="WMBT01000004">
    <property type="protein sequence ID" value="MTE00496.1"/>
    <property type="molecule type" value="Genomic_DNA"/>
</dbReference>
<organism evidence="5 6">
    <name type="scientific">Paracoccus lichenicola</name>
    <dbReference type="NCBI Taxonomy" id="2665644"/>
    <lineage>
        <taxon>Bacteria</taxon>
        <taxon>Pseudomonadati</taxon>
        <taxon>Pseudomonadota</taxon>
        <taxon>Alphaproteobacteria</taxon>
        <taxon>Rhodobacterales</taxon>
        <taxon>Paracoccaceae</taxon>
        <taxon>Paracoccus</taxon>
    </lineage>
</organism>
<dbReference type="InterPro" id="IPR000086">
    <property type="entry name" value="NUDIX_hydrolase_dom"/>
</dbReference>
<feature type="domain" description="Nudix hydrolase" evidence="4">
    <location>
        <begin position="18"/>
        <end position="151"/>
    </location>
</feature>
<comment type="similarity">
    <text evidence="3">Belongs to the Nudix hydrolase family.</text>
</comment>
<dbReference type="PANTHER" id="PTHR43046">
    <property type="entry name" value="GDP-MANNOSE MANNOSYL HYDROLASE"/>
    <property type="match status" value="1"/>
</dbReference>
<dbReference type="PROSITE" id="PS51462">
    <property type="entry name" value="NUDIX"/>
    <property type="match status" value="1"/>
</dbReference>
<evidence type="ECO:0000256" key="3">
    <source>
        <dbReference type="RuleBase" id="RU003476"/>
    </source>
</evidence>
<keyword evidence="2 3" id="KW-0378">Hydrolase</keyword>
<comment type="cofactor">
    <cofactor evidence="1">
        <name>Mg(2+)</name>
        <dbReference type="ChEBI" id="CHEBI:18420"/>
    </cofactor>
</comment>
<dbReference type="CDD" id="cd04682">
    <property type="entry name" value="NUDIX_Hydrolase"/>
    <property type="match status" value="1"/>
</dbReference>
<dbReference type="PANTHER" id="PTHR43046:SF14">
    <property type="entry name" value="MUTT_NUDIX FAMILY PROTEIN"/>
    <property type="match status" value="1"/>
</dbReference>
<dbReference type="RefSeq" id="WP_154764567.1">
    <property type="nucleotide sequence ID" value="NZ_WMBT01000004.1"/>
</dbReference>
<dbReference type="Gene3D" id="3.90.79.10">
    <property type="entry name" value="Nucleoside Triphosphate Pyrophosphohydrolase"/>
    <property type="match status" value="1"/>
</dbReference>
<comment type="caution">
    <text evidence="5">The sequence shown here is derived from an EMBL/GenBank/DDBJ whole genome shotgun (WGS) entry which is preliminary data.</text>
</comment>
<dbReference type="InterPro" id="IPR020084">
    <property type="entry name" value="NUDIX_hydrolase_CS"/>
</dbReference>
<evidence type="ECO:0000256" key="2">
    <source>
        <dbReference type="ARBA" id="ARBA00022801"/>
    </source>
</evidence>
<dbReference type="PROSITE" id="PS00893">
    <property type="entry name" value="NUDIX_BOX"/>
    <property type="match status" value="1"/>
</dbReference>
<name>A0A6L6HMV8_9RHOB</name>
<accession>A0A6L6HMV8</accession>
<dbReference type="Pfam" id="PF00293">
    <property type="entry name" value="NUDIX"/>
    <property type="match status" value="1"/>
</dbReference>
<evidence type="ECO:0000259" key="4">
    <source>
        <dbReference type="PROSITE" id="PS51462"/>
    </source>
</evidence>